<protein>
    <submittedName>
        <fullName evidence="2">Uncharacterized protein</fullName>
    </submittedName>
</protein>
<evidence type="ECO:0000313" key="2">
    <source>
        <dbReference type="EMBL" id="KAG7371004.1"/>
    </source>
</evidence>
<evidence type="ECO:0000313" key="3">
    <source>
        <dbReference type="Proteomes" id="UP000693970"/>
    </source>
</evidence>
<accession>A0A9K3LZI6</accession>
<feature type="compositionally biased region" description="Basic and acidic residues" evidence="1">
    <location>
        <begin position="193"/>
        <end position="207"/>
    </location>
</feature>
<organism evidence="2 3">
    <name type="scientific">Nitzschia inconspicua</name>
    <dbReference type="NCBI Taxonomy" id="303405"/>
    <lineage>
        <taxon>Eukaryota</taxon>
        <taxon>Sar</taxon>
        <taxon>Stramenopiles</taxon>
        <taxon>Ochrophyta</taxon>
        <taxon>Bacillariophyta</taxon>
        <taxon>Bacillariophyceae</taxon>
        <taxon>Bacillariophycidae</taxon>
        <taxon>Bacillariales</taxon>
        <taxon>Bacillariaceae</taxon>
        <taxon>Nitzschia</taxon>
    </lineage>
</organism>
<keyword evidence="3" id="KW-1185">Reference proteome</keyword>
<dbReference type="AlphaFoldDB" id="A0A9K3LZI6"/>
<dbReference type="Proteomes" id="UP000693970">
    <property type="component" value="Unassembled WGS sequence"/>
</dbReference>
<gene>
    <name evidence="2" type="ORF">IV203_019574</name>
</gene>
<feature type="region of interest" description="Disordered" evidence="1">
    <location>
        <begin position="190"/>
        <end position="233"/>
    </location>
</feature>
<dbReference type="EMBL" id="JAGRRH010000004">
    <property type="protein sequence ID" value="KAG7371004.1"/>
    <property type="molecule type" value="Genomic_DNA"/>
</dbReference>
<reference evidence="2" key="1">
    <citation type="journal article" date="2021" name="Sci. Rep.">
        <title>Diploid genomic architecture of Nitzschia inconspicua, an elite biomass production diatom.</title>
        <authorList>
            <person name="Oliver A."/>
            <person name="Podell S."/>
            <person name="Pinowska A."/>
            <person name="Traller J.C."/>
            <person name="Smith S.R."/>
            <person name="McClure R."/>
            <person name="Beliaev A."/>
            <person name="Bohutskyi P."/>
            <person name="Hill E.A."/>
            <person name="Rabines A."/>
            <person name="Zheng H."/>
            <person name="Allen L.Z."/>
            <person name="Kuo A."/>
            <person name="Grigoriev I.V."/>
            <person name="Allen A.E."/>
            <person name="Hazlebeck D."/>
            <person name="Allen E.E."/>
        </authorList>
    </citation>
    <scope>NUCLEOTIDE SEQUENCE</scope>
    <source>
        <strain evidence="2">Hildebrandi</strain>
    </source>
</reference>
<reference evidence="2" key="2">
    <citation type="submission" date="2021-04" db="EMBL/GenBank/DDBJ databases">
        <authorList>
            <person name="Podell S."/>
        </authorList>
    </citation>
    <scope>NUCLEOTIDE SEQUENCE</scope>
    <source>
        <strain evidence="2">Hildebrandi</strain>
    </source>
</reference>
<name>A0A9K3LZI6_9STRA</name>
<feature type="compositionally biased region" description="Polar residues" evidence="1">
    <location>
        <begin position="1"/>
        <end position="18"/>
    </location>
</feature>
<proteinExistence type="predicted"/>
<evidence type="ECO:0000256" key="1">
    <source>
        <dbReference type="SAM" id="MobiDB-lite"/>
    </source>
</evidence>
<sequence length="269" mass="30136">MPMATESVSRTSGGSSDTTCHRHRHFRDAPNSFADSENPSESSSNSQKEVIATASTSVEPTSPLLQAQRKKNFRSSTFQSPNHKNEAPANDILFRDLQNEKEDPVNESGELSHMTLNPSYERRTSNSLNVRQVDLHRDAVTATRRSSVAVLHGLTINNLQFDKVGLHGRDEEIKQLQGIWSTVHRHHLLQNQQKHEQKRREEQRQAEQKAPPTQQKQLEPHAPLPGIDGDNDTVFRPTAIINNKVLTIVEGPSGVGKTRLVSTVLRKQS</sequence>
<feature type="region of interest" description="Disordered" evidence="1">
    <location>
        <begin position="1"/>
        <end position="91"/>
    </location>
</feature>
<feature type="compositionally biased region" description="Low complexity" evidence="1">
    <location>
        <begin position="36"/>
        <end position="46"/>
    </location>
</feature>
<comment type="caution">
    <text evidence="2">The sequence shown here is derived from an EMBL/GenBank/DDBJ whole genome shotgun (WGS) entry which is preliminary data.</text>
</comment>
<feature type="compositionally biased region" description="Polar residues" evidence="1">
    <location>
        <begin position="53"/>
        <end position="65"/>
    </location>
</feature>